<keyword evidence="3" id="KW-0378">Hydrolase</keyword>
<keyword evidence="3" id="KW-0326">Glycosidase</keyword>
<keyword evidence="3" id="KW-0858">Xylan degradation</keyword>
<dbReference type="KEGG" id="rfo:REIFOR_00252"/>
<keyword evidence="1" id="KW-0732">Signal</keyword>
<organism evidence="3 4">
    <name type="scientific">Reinekea forsetii</name>
    <dbReference type="NCBI Taxonomy" id="1336806"/>
    <lineage>
        <taxon>Bacteria</taxon>
        <taxon>Pseudomonadati</taxon>
        <taxon>Pseudomonadota</taxon>
        <taxon>Gammaproteobacteria</taxon>
        <taxon>Oceanospirillales</taxon>
        <taxon>Saccharospirillaceae</taxon>
        <taxon>Reinekea</taxon>
    </lineage>
</organism>
<dbReference type="Proteomes" id="UP000229757">
    <property type="component" value="Chromosome"/>
</dbReference>
<feature type="domain" description="NodB homology" evidence="2">
    <location>
        <begin position="93"/>
        <end position="331"/>
    </location>
</feature>
<dbReference type="CDD" id="cd10918">
    <property type="entry name" value="CE4_NodB_like_5s_6s"/>
    <property type="match status" value="1"/>
</dbReference>
<dbReference type="GO" id="GO:0016798">
    <property type="term" value="F:hydrolase activity, acting on glycosyl bonds"/>
    <property type="evidence" value="ECO:0007669"/>
    <property type="project" value="UniProtKB-KW"/>
</dbReference>
<accession>A0A2K8KMQ6</accession>
<dbReference type="PROSITE" id="PS51677">
    <property type="entry name" value="NODB"/>
    <property type="match status" value="1"/>
</dbReference>
<keyword evidence="3" id="KW-0119">Carbohydrate metabolism</keyword>
<reference evidence="3 4" key="1">
    <citation type="journal article" date="2017" name="Environ. Microbiol.">
        <title>Genomic and physiological analyses of 'Reinekea forsetii' reveal a versatile opportunistic lifestyle during spring algae blooms.</title>
        <authorList>
            <person name="Avci B."/>
            <person name="Hahnke R.L."/>
            <person name="Chafee M."/>
            <person name="Fischer T."/>
            <person name="Gruber-Vodicka H."/>
            <person name="Tegetmeyer H.E."/>
            <person name="Harder J."/>
            <person name="Fuchs B.M."/>
            <person name="Amann R.I."/>
            <person name="Teeling H."/>
        </authorList>
    </citation>
    <scope>NUCLEOTIDE SEQUENCE [LARGE SCALE GENOMIC DNA]</scope>
    <source>
        <strain evidence="3 4">Hel1_31_D35</strain>
    </source>
</reference>
<dbReference type="AlphaFoldDB" id="A0A2K8KMQ6"/>
<keyword evidence="3" id="KW-0624">Polysaccharide degradation</keyword>
<dbReference type="GO" id="GO:0016810">
    <property type="term" value="F:hydrolase activity, acting on carbon-nitrogen (but not peptide) bonds"/>
    <property type="evidence" value="ECO:0007669"/>
    <property type="project" value="InterPro"/>
</dbReference>
<evidence type="ECO:0000313" key="4">
    <source>
        <dbReference type="Proteomes" id="UP000229757"/>
    </source>
</evidence>
<protein>
    <submittedName>
        <fullName evidence="3">Putative xylanase/chitin deacetylase, CE4 family</fullName>
    </submittedName>
</protein>
<keyword evidence="4" id="KW-1185">Reference proteome</keyword>
<name>A0A2K8KMQ6_9GAMM</name>
<dbReference type="InterPro" id="IPR011330">
    <property type="entry name" value="Glyco_hydro/deAcase_b/a-brl"/>
</dbReference>
<dbReference type="EMBL" id="CP011797">
    <property type="protein sequence ID" value="ATX75429.1"/>
    <property type="molecule type" value="Genomic_DNA"/>
</dbReference>
<dbReference type="PANTHER" id="PTHR34216:SF7">
    <property type="entry name" value="POLY-BETA-1,6-N-ACETYL-D-GLUCOSAMINE N-DEACETYLASE"/>
    <property type="match status" value="1"/>
</dbReference>
<dbReference type="SUPFAM" id="SSF88713">
    <property type="entry name" value="Glycoside hydrolase/deacetylase"/>
    <property type="match status" value="1"/>
</dbReference>
<dbReference type="OrthoDB" id="9814639at2"/>
<gene>
    <name evidence="3" type="ORF">REIFOR_00252</name>
</gene>
<dbReference type="PANTHER" id="PTHR34216">
    <property type="match status" value="1"/>
</dbReference>
<dbReference type="InterPro" id="IPR002509">
    <property type="entry name" value="NODB_dom"/>
</dbReference>
<dbReference type="Pfam" id="PF01522">
    <property type="entry name" value="Polysacc_deac_1"/>
    <property type="match status" value="1"/>
</dbReference>
<dbReference type="Gene3D" id="3.20.20.370">
    <property type="entry name" value="Glycoside hydrolase/deacetylase"/>
    <property type="match status" value="1"/>
</dbReference>
<dbReference type="RefSeq" id="WP_100255834.1">
    <property type="nucleotide sequence ID" value="NZ_CP011797.1"/>
</dbReference>
<dbReference type="InterPro" id="IPR051398">
    <property type="entry name" value="Polysacch_Deacetylase"/>
</dbReference>
<evidence type="ECO:0000259" key="2">
    <source>
        <dbReference type="PROSITE" id="PS51677"/>
    </source>
</evidence>
<evidence type="ECO:0000313" key="3">
    <source>
        <dbReference type="EMBL" id="ATX75429.1"/>
    </source>
</evidence>
<dbReference type="GO" id="GO:0045493">
    <property type="term" value="P:xylan catabolic process"/>
    <property type="evidence" value="ECO:0007669"/>
    <property type="project" value="UniProtKB-KW"/>
</dbReference>
<evidence type="ECO:0000256" key="1">
    <source>
        <dbReference type="ARBA" id="ARBA00022729"/>
    </source>
</evidence>
<sequence>MSPIKYCAKGMLTFAASSFGEHNRANQEAKLWVLMYHRILPKADARYDLEEPGMVVTPEVFAMHLREAKKLFELVSLSDWLARASAGQPLPAKACAITFDDGWLDNYEFALSILQRYRVPATVFAVADKIGTPFRFWPNIVSELIAAKSPALRSHPLLAQAARLIELPYSRERVAQCIGQLKAYTEDALFNALEAIGWSSALASNGPALMDWTQLAALTASGLVEIGCHTGSHRRLNKGLAAAVLDQEIATSKDRLARRLGQPINLFCYPNGDFDTAVLERVKEHYQAAVTTQHGINRLDSLQPHQLLRIALHNDASDSPRKFRARLSGWR</sequence>
<proteinExistence type="predicted"/>